<dbReference type="PROSITE" id="PS51109">
    <property type="entry name" value="G5"/>
    <property type="match status" value="1"/>
</dbReference>
<dbReference type="InterPro" id="IPR003709">
    <property type="entry name" value="VanY-like_core_dom"/>
</dbReference>
<dbReference type="CDD" id="cd14852">
    <property type="entry name" value="LD-carboxypeptidase"/>
    <property type="match status" value="1"/>
</dbReference>
<dbReference type="Gene3D" id="3.30.1380.10">
    <property type="match status" value="1"/>
</dbReference>
<name>A0A174DNM4_9CLOT</name>
<dbReference type="InterPro" id="IPR052179">
    <property type="entry name" value="DD-CPase-like"/>
</dbReference>
<dbReference type="Pfam" id="PF03990">
    <property type="entry name" value="DUF348"/>
    <property type="match status" value="1"/>
</dbReference>
<dbReference type="OrthoDB" id="9792074at2"/>
<evidence type="ECO:0000313" key="3">
    <source>
        <dbReference type="EMBL" id="CUO25616.1"/>
    </source>
</evidence>
<dbReference type="PANTHER" id="PTHR34385">
    <property type="entry name" value="D-ALANYL-D-ALANINE CARBOXYPEPTIDASE"/>
    <property type="match status" value="1"/>
</dbReference>
<dbReference type="InterPro" id="IPR011098">
    <property type="entry name" value="G5_dom"/>
</dbReference>
<gene>
    <name evidence="3" type="ORF">ERS852470_01839</name>
</gene>
<evidence type="ECO:0000313" key="4">
    <source>
        <dbReference type="Proteomes" id="UP000095558"/>
    </source>
</evidence>
<sequence length="338" mass="38356">MKKKIISSIIIVILIGAGTSLLIGSRPKNIIIEVDGKIIESKTKEDNVGQAIEEANIELDIKDKLNYDIDDKIKNNQVIVINRVETKQDEVIEEIAFNEIVVNDYKTKVGESRIISEGTEGEKKITYTVTYEDGNEVNREITDEEIILEPTDKVVAQGIFDPSSLIVCVNRKSTLSSDYKPTDLVLPDVRSANSSNRLYMRKEAASALEELFKAAENDNYYLYAVSGYRSYSYQKSIYNPYSGYSAPPGASEHQLGLAMDITLAKYNGTLSVDFGDTKEGKWVRENAHKYGFIIRYLECKEDITGYNYEPWHLRYLGVDLATELYEKNITLEEYYGDY</sequence>
<keyword evidence="3" id="KW-0645">Protease</keyword>
<evidence type="ECO:0000259" key="2">
    <source>
        <dbReference type="PROSITE" id="PS51109"/>
    </source>
</evidence>
<proteinExistence type="predicted"/>
<dbReference type="Proteomes" id="UP000095558">
    <property type="component" value="Unassembled WGS sequence"/>
</dbReference>
<organism evidence="3 4">
    <name type="scientific">Clostridium disporicum</name>
    <dbReference type="NCBI Taxonomy" id="84024"/>
    <lineage>
        <taxon>Bacteria</taxon>
        <taxon>Bacillati</taxon>
        <taxon>Bacillota</taxon>
        <taxon>Clostridia</taxon>
        <taxon>Eubacteriales</taxon>
        <taxon>Clostridiaceae</taxon>
        <taxon>Clostridium</taxon>
    </lineage>
</organism>
<dbReference type="Pfam" id="PF02557">
    <property type="entry name" value="VanY"/>
    <property type="match status" value="1"/>
</dbReference>
<dbReference type="EMBL" id="CYZV01000018">
    <property type="protein sequence ID" value="CUO25616.1"/>
    <property type="molecule type" value="Genomic_DNA"/>
</dbReference>
<dbReference type="AlphaFoldDB" id="A0A174DNM4"/>
<dbReference type="InterPro" id="IPR007137">
    <property type="entry name" value="DUF348"/>
</dbReference>
<evidence type="ECO:0000256" key="1">
    <source>
        <dbReference type="ARBA" id="ARBA00022729"/>
    </source>
</evidence>
<keyword evidence="1" id="KW-0732">Signal</keyword>
<feature type="domain" description="G5" evidence="2">
    <location>
        <begin position="81"/>
        <end position="161"/>
    </location>
</feature>
<reference evidence="3 4" key="1">
    <citation type="submission" date="2015-09" db="EMBL/GenBank/DDBJ databases">
        <authorList>
            <consortium name="Pathogen Informatics"/>
        </authorList>
    </citation>
    <scope>NUCLEOTIDE SEQUENCE [LARGE SCALE GENOMIC DNA]</scope>
    <source>
        <strain evidence="3 4">2789STDY5834855</strain>
    </source>
</reference>
<dbReference type="GO" id="GO:0006508">
    <property type="term" value="P:proteolysis"/>
    <property type="evidence" value="ECO:0007669"/>
    <property type="project" value="InterPro"/>
</dbReference>
<keyword evidence="3" id="KW-0121">Carboxypeptidase</keyword>
<dbReference type="SUPFAM" id="SSF55166">
    <property type="entry name" value="Hedgehog/DD-peptidase"/>
    <property type="match status" value="1"/>
</dbReference>
<dbReference type="SMART" id="SM01208">
    <property type="entry name" value="G5"/>
    <property type="match status" value="1"/>
</dbReference>
<accession>A0A174DNM4</accession>
<protein>
    <submittedName>
        <fullName evidence="3">D-alanyl-D-alanine carboxypeptidase family protein</fullName>
    </submittedName>
</protein>
<dbReference type="RefSeq" id="WP_055276499.1">
    <property type="nucleotide sequence ID" value="NZ_CYZV01000018.1"/>
</dbReference>
<dbReference type="Pfam" id="PF07501">
    <property type="entry name" value="G5"/>
    <property type="match status" value="1"/>
</dbReference>
<dbReference type="InterPro" id="IPR058193">
    <property type="entry name" value="VanY/YodJ_core_dom"/>
</dbReference>
<dbReference type="PANTHER" id="PTHR34385:SF1">
    <property type="entry name" value="PEPTIDOGLYCAN L-ALANYL-D-GLUTAMATE ENDOPEPTIDASE CWLK"/>
    <property type="match status" value="1"/>
</dbReference>
<dbReference type="InterPro" id="IPR009045">
    <property type="entry name" value="Zn_M74/Hedgehog-like"/>
</dbReference>
<keyword evidence="3" id="KW-0378">Hydrolase</keyword>
<dbReference type="Gene3D" id="2.20.230.10">
    <property type="entry name" value="Resuscitation-promoting factor rpfb"/>
    <property type="match status" value="1"/>
</dbReference>
<dbReference type="GO" id="GO:0004180">
    <property type="term" value="F:carboxypeptidase activity"/>
    <property type="evidence" value="ECO:0007669"/>
    <property type="project" value="UniProtKB-KW"/>
</dbReference>